<dbReference type="PANTHER" id="PTHR35121:SF4">
    <property type="entry name" value="SWIM-TYPE DOMAIN-CONTAINING PROTEIN"/>
    <property type="match status" value="1"/>
</dbReference>
<protein>
    <submittedName>
        <fullName evidence="2">Uncharacterized protein</fullName>
    </submittedName>
</protein>
<dbReference type="OrthoDB" id="1696465at2759"/>
<dbReference type="EMBL" id="BJWL01000384">
    <property type="protein sequence ID" value="GFS41697.1"/>
    <property type="molecule type" value="Genomic_DNA"/>
</dbReference>
<comment type="caution">
    <text evidence="2">The sequence shown here is derived from an EMBL/GenBank/DDBJ whole genome shotgun (WGS) entry which is preliminary data.</text>
</comment>
<feature type="region of interest" description="Disordered" evidence="1">
    <location>
        <begin position="79"/>
        <end position="100"/>
    </location>
</feature>
<evidence type="ECO:0000313" key="3">
    <source>
        <dbReference type="Proteomes" id="UP000585474"/>
    </source>
</evidence>
<dbReference type="AlphaFoldDB" id="A0A7J0DUK3"/>
<sequence>MATIAVKMMPHCVLDGSIAVNDMEIKRRPYHRNCSCGLHKSKVAQSTACSQPRNVSFRMKQPWNDCSLSVASVKFPCEHNSVSDSSVRDREHTNGALSHR</sequence>
<keyword evidence="3" id="KW-1185">Reference proteome</keyword>
<gene>
    <name evidence="2" type="ORF">Acr_00g0075850</name>
</gene>
<dbReference type="PANTHER" id="PTHR35121">
    <property type="entry name" value="HOMEODOMAIN PROTEIN 8, PUTATIVE-RELATED"/>
    <property type="match status" value="1"/>
</dbReference>
<reference evidence="3" key="1">
    <citation type="submission" date="2019-07" db="EMBL/GenBank/DDBJ databases">
        <title>De Novo Assembly of kiwifruit Actinidia rufa.</title>
        <authorList>
            <person name="Sugita-Konishi S."/>
            <person name="Sato K."/>
            <person name="Mori E."/>
            <person name="Abe Y."/>
            <person name="Kisaki G."/>
            <person name="Hamano K."/>
            <person name="Suezawa K."/>
            <person name="Otani M."/>
            <person name="Fukuda T."/>
            <person name="Manabe T."/>
            <person name="Gomi K."/>
            <person name="Tabuchi M."/>
            <person name="Akimitsu K."/>
            <person name="Kataoka I."/>
        </authorList>
    </citation>
    <scope>NUCLEOTIDE SEQUENCE [LARGE SCALE GENOMIC DNA]</scope>
    <source>
        <strain evidence="3">cv. Fuchu</strain>
    </source>
</reference>
<accession>A0A7J0DUK3</accession>
<name>A0A7J0DUK3_9ERIC</name>
<dbReference type="Proteomes" id="UP000585474">
    <property type="component" value="Unassembled WGS sequence"/>
</dbReference>
<organism evidence="2 3">
    <name type="scientific">Actinidia rufa</name>
    <dbReference type="NCBI Taxonomy" id="165716"/>
    <lineage>
        <taxon>Eukaryota</taxon>
        <taxon>Viridiplantae</taxon>
        <taxon>Streptophyta</taxon>
        <taxon>Embryophyta</taxon>
        <taxon>Tracheophyta</taxon>
        <taxon>Spermatophyta</taxon>
        <taxon>Magnoliopsida</taxon>
        <taxon>eudicotyledons</taxon>
        <taxon>Gunneridae</taxon>
        <taxon>Pentapetalae</taxon>
        <taxon>asterids</taxon>
        <taxon>Ericales</taxon>
        <taxon>Actinidiaceae</taxon>
        <taxon>Actinidia</taxon>
    </lineage>
</organism>
<proteinExistence type="predicted"/>
<evidence type="ECO:0000256" key="1">
    <source>
        <dbReference type="SAM" id="MobiDB-lite"/>
    </source>
</evidence>
<evidence type="ECO:0000313" key="2">
    <source>
        <dbReference type="EMBL" id="GFS41697.1"/>
    </source>
</evidence>